<dbReference type="PROSITE" id="PS50850">
    <property type="entry name" value="MFS"/>
    <property type="match status" value="1"/>
</dbReference>
<keyword evidence="5" id="KW-0571">Peptide transport</keyword>
<dbReference type="InterPro" id="IPR018456">
    <property type="entry name" value="PTR2_symporter_CS"/>
</dbReference>
<evidence type="ECO:0000313" key="13">
    <source>
        <dbReference type="Proteomes" id="UP000746649"/>
    </source>
</evidence>
<name>A0ABS0ZXY7_9ENTR</name>
<feature type="transmembrane region" description="Helical" evidence="10">
    <location>
        <begin position="375"/>
        <end position="393"/>
    </location>
</feature>
<feature type="transmembrane region" description="Helical" evidence="10">
    <location>
        <begin position="446"/>
        <end position="464"/>
    </location>
</feature>
<evidence type="ECO:0000256" key="5">
    <source>
        <dbReference type="ARBA" id="ARBA00022856"/>
    </source>
</evidence>
<protein>
    <submittedName>
        <fullName evidence="12">Peptide MFS transporter</fullName>
    </submittedName>
</protein>
<dbReference type="Pfam" id="PF00854">
    <property type="entry name" value="PTR2"/>
    <property type="match status" value="1"/>
</dbReference>
<feature type="transmembrane region" description="Helical" evidence="10">
    <location>
        <begin position="476"/>
        <end position="498"/>
    </location>
</feature>
<dbReference type="CDD" id="cd17346">
    <property type="entry name" value="MFS_DtpA_like"/>
    <property type="match status" value="1"/>
</dbReference>
<dbReference type="PANTHER" id="PTHR23517">
    <property type="entry name" value="RESISTANCE PROTEIN MDTM, PUTATIVE-RELATED-RELATED"/>
    <property type="match status" value="1"/>
</dbReference>
<keyword evidence="7 10" id="KW-1133">Transmembrane helix</keyword>
<evidence type="ECO:0000256" key="8">
    <source>
        <dbReference type="ARBA" id="ARBA00023136"/>
    </source>
</evidence>
<dbReference type="SUPFAM" id="SSF103473">
    <property type="entry name" value="MFS general substrate transporter"/>
    <property type="match status" value="1"/>
</dbReference>
<organism evidence="12 13">
    <name type="scientific">Citrobacter sedlakii</name>
    <dbReference type="NCBI Taxonomy" id="67826"/>
    <lineage>
        <taxon>Bacteria</taxon>
        <taxon>Pseudomonadati</taxon>
        <taxon>Pseudomonadota</taxon>
        <taxon>Gammaproteobacteria</taxon>
        <taxon>Enterobacterales</taxon>
        <taxon>Enterobacteriaceae</taxon>
        <taxon>Citrobacter</taxon>
        <taxon>Citrobacter freundii complex</taxon>
    </lineage>
</organism>
<dbReference type="InterPro" id="IPR050171">
    <property type="entry name" value="MFS_Transporters"/>
</dbReference>
<feature type="transmembrane region" description="Helical" evidence="10">
    <location>
        <begin position="32"/>
        <end position="50"/>
    </location>
</feature>
<accession>A0ABS0ZXY7</accession>
<feature type="transmembrane region" description="Helical" evidence="10">
    <location>
        <begin position="118"/>
        <end position="144"/>
    </location>
</feature>
<evidence type="ECO:0000256" key="9">
    <source>
        <dbReference type="RuleBase" id="RU003755"/>
    </source>
</evidence>
<evidence type="ECO:0000256" key="6">
    <source>
        <dbReference type="ARBA" id="ARBA00022927"/>
    </source>
</evidence>
<comment type="similarity">
    <text evidence="9">Belongs to the major facilitator superfamily. Proton-dependent oligopeptide transporter (POT/PTR) (TC 2.A.17) family.</text>
</comment>
<dbReference type="PROSITE" id="PS01023">
    <property type="entry name" value="PTR2_2"/>
    <property type="match status" value="1"/>
</dbReference>
<evidence type="ECO:0000256" key="10">
    <source>
        <dbReference type="SAM" id="Phobius"/>
    </source>
</evidence>
<dbReference type="NCBIfam" id="TIGR00924">
    <property type="entry name" value="yjdL_sub1_fam"/>
    <property type="match status" value="1"/>
</dbReference>
<dbReference type="InterPro" id="IPR000109">
    <property type="entry name" value="POT_fam"/>
</dbReference>
<keyword evidence="3" id="KW-1003">Cell membrane</keyword>
<dbReference type="EMBL" id="JADWND010000018">
    <property type="protein sequence ID" value="MBJ8383685.1"/>
    <property type="molecule type" value="Genomic_DNA"/>
</dbReference>
<comment type="subcellular location">
    <subcellularLocation>
        <location evidence="1">Cell membrane</location>
        <topology evidence="1">Multi-pass membrane protein</topology>
    </subcellularLocation>
    <subcellularLocation>
        <location evidence="9">Membrane</location>
        <topology evidence="9">Multi-pass membrane protein</topology>
    </subcellularLocation>
</comment>
<feature type="transmembrane region" description="Helical" evidence="10">
    <location>
        <begin position="231"/>
        <end position="254"/>
    </location>
</feature>
<feature type="transmembrane region" description="Helical" evidence="10">
    <location>
        <begin position="156"/>
        <end position="177"/>
    </location>
</feature>
<dbReference type="InterPro" id="IPR005279">
    <property type="entry name" value="Dipep/tripep_permease"/>
</dbReference>
<dbReference type="Proteomes" id="UP000746649">
    <property type="component" value="Unassembled WGS sequence"/>
</dbReference>
<dbReference type="PROSITE" id="PS01022">
    <property type="entry name" value="PTR2_1"/>
    <property type="match status" value="1"/>
</dbReference>
<feature type="transmembrane region" description="Helical" evidence="10">
    <location>
        <begin position="338"/>
        <end position="363"/>
    </location>
</feature>
<feature type="transmembrane region" description="Helical" evidence="10">
    <location>
        <begin position="294"/>
        <end position="311"/>
    </location>
</feature>
<keyword evidence="8 10" id="KW-0472">Membrane</keyword>
<sequence length="517" mass="56246">MHSSVNKNESRTFFGHPYPLGALFFTEMWERFSFYGIRPLLILFMAATVYEGGMGLARENASAIVGIFAGTMYLAALPGGWLADNWLGQQRAVWYGSILIALGHLSIALSAWMGDNLFFIGLMFIVLGSGLFKTCISVMVGTLYKKGDARRDGGFSLFYMGINMGSFIAPLISGWLIKTHGWHWGFGIGGIGMLVALIIFRVFAVPAMKRYDREVGLDSTWNSPVAKKNGVGAWLIALAVGVAIIVTLIAQGVIVINPVAVASMLVYVIAASVALYFIYLFVFAGLTRKERARLLVCFILLVSAAFFWSAFEQKPTSFNLFANDYTNRMVGDFEIPAVWFQSINALFIILLAPVFSWAWPALARKNVRPGSITKFVIGILCAAAGFGLMMMAAQNVLNNGGAGVSPFWLVGSILMLTLGELCLSPIGLATMTLLAPERMRGQMMGLWFCASALGNLAAGLIGGHVKADQLDMLPDLFARCSIALLICAAVLIVLIVPVRRMLENAQQKTEQKPITHA</sequence>
<dbReference type="PANTHER" id="PTHR23517:SF15">
    <property type="entry name" value="PROTON-DEPENDENT OLIGOPEPTIDE FAMILY TRANSPORT PROTEIN"/>
    <property type="match status" value="1"/>
</dbReference>
<feature type="transmembrane region" description="Helical" evidence="10">
    <location>
        <begin position="92"/>
        <end position="112"/>
    </location>
</feature>
<evidence type="ECO:0000256" key="7">
    <source>
        <dbReference type="ARBA" id="ARBA00022989"/>
    </source>
</evidence>
<feature type="transmembrane region" description="Helical" evidence="10">
    <location>
        <begin position="413"/>
        <end position="434"/>
    </location>
</feature>
<dbReference type="Gene3D" id="1.20.1250.20">
    <property type="entry name" value="MFS general substrate transporter like domains"/>
    <property type="match status" value="1"/>
</dbReference>
<feature type="transmembrane region" description="Helical" evidence="10">
    <location>
        <begin position="183"/>
        <end position="204"/>
    </location>
</feature>
<evidence type="ECO:0000256" key="1">
    <source>
        <dbReference type="ARBA" id="ARBA00004651"/>
    </source>
</evidence>
<evidence type="ECO:0000256" key="2">
    <source>
        <dbReference type="ARBA" id="ARBA00022448"/>
    </source>
</evidence>
<keyword evidence="4 9" id="KW-0812">Transmembrane</keyword>
<dbReference type="RefSeq" id="WP_042286126.1">
    <property type="nucleotide sequence ID" value="NZ_CABLBY010000002.1"/>
</dbReference>
<keyword evidence="6" id="KW-0653">Protein transport</keyword>
<feature type="domain" description="Major facilitator superfamily (MFS) profile" evidence="11">
    <location>
        <begin position="19"/>
        <end position="506"/>
    </location>
</feature>
<evidence type="ECO:0000259" key="11">
    <source>
        <dbReference type="PROSITE" id="PS50850"/>
    </source>
</evidence>
<proteinExistence type="inferred from homology"/>
<gene>
    <name evidence="12" type="ORF">I6M88_22340</name>
</gene>
<evidence type="ECO:0000256" key="4">
    <source>
        <dbReference type="ARBA" id="ARBA00022692"/>
    </source>
</evidence>
<evidence type="ECO:0000256" key="3">
    <source>
        <dbReference type="ARBA" id="ARBA00022475"/>
    </source>
</evidence>
<keyword evidence="13" id="KW-1185">Reference proteome</keyword>
<dbReference type="InterPro" id="IPR036259">
    <property type="entry name" value="MFS_trans_sf"/>
</dbReference>
<reference evidence="12 13" key="1">
    <citation type="submission" date="2020-11" db="EMBL/GenBank/DDBJ databases">
        <title>Enhanced detection system for hospital associated transmission using whole genome sequencing surveillance.</title>
        <authorList>
            <person name="Harrison L.H."/>
            <person name="Van Tyne D."/>
            <person name="Marsh J.W."/>
            <person name="Griffith M.P."/>
            <person name="Snyder D.J."/>
            <person name="Cooper V.S."/>
            <person name="Mustapha M."/>
        </authorList>
    </citation>
    <scope>NUCLEOTIDE SEQUENCE [LARGE SCALE GENOMIC DNA]</scope>
    <source>
        <strain evidence="12 13">CB00117</strain>
    </source>
</reference>
<keyword evidence="2 9" id="KW-0813">Transport</keyword>
<feature type="transmembrane region" description="Helical" evidence="10">
    <location>
        <begin position="260"/>
        <end position="282"/>
    </location>
</feature>
<evidence type="ECO:0000313" key="12">
    <source>
        <dbReference type="EMBL" id="MBJ8383685.1"/>
    </source>
</evidence>
<comment type="caution">
    <text evidence="12">The sequence shown here is derived from an EMBL/GenBank/DDBJ whole genome shotgun (WGS) entry which is preliminary data.</text>
</comment>
<feature type="transmembrane region" description="Helical" evidence="10">
    <location>
        <begin position="62"/>
        <end position="83"/>
    </location>
</feature>
<dbReference type="InterPro" id="IPR020846">
    <property type="entry name" value="MFS_dom"/>
</dbReference>